<dbReference type="Pfam" id="PF13723">
    <property type="entry name" value="Ketoacyl-synt_2"/>
    <property type="match status" value="1"/>
</dbReference>
<dbReference type="RefSeq" id="WP_076601926.1">
    <property type="nucleotide sequence ID" value="NZ_FTMD01000005.1"/>
</dbReference>
<dbReference type="InterPro" id="IPR014030">
    <property type="entry name" value="Ketoacyl_synth_N"/>
</dbReference>
<sequence>MTNPPAAWIRSIGLIGPGMSDWPACAAILLGKAEWQPEKTVLNAPDQLPPAERRRAVRVVKLALGIGLQATTAAGVDPSGFATVFSSSGGDGVNCHQICETLASDDRQISPTRFHNSVHNAAAGYWGIATGATAASAVLCAYDASFGAGLLEALVQVQVEREPCLLLAYDADYPEPLRAARPIPDAFGVALLLTPEREAESCGRIAASLTDAPADTLPDSALDALRCTIPAARSLPLLAAIAGRRTGRMVLDYLDHARLAVDYAA</sequence>
<evidence type="ECO:0000259" key="1">
    <source>
        <dbReference type="Pfam" id="PF13723"/>
    </source>
</evidence>
<organism evidence="2 3">
    <name type="scientific">Aromatoleum tolulyticum</name>
    <dbReference type="NCBI Taxonomy" id="34027"/>
    <lineage>
        <taxon>Bacteria</taxon>
        <taxon>Pseudomonadati</taxon>
        <taxon>Pseudomonadota</taxon>
        <taxon>Betaproteobacteria</taxon>
        <taxon>Rhodocyclales</taxon>
        <taxon>Rhodocyclaceae</taxon>
        <taxon>Aromatoleum</taxon>
    </lineage>
</organism>
<keyword evidence="3" id="KW-1185">Reference proteome</keyword>
<dbReference type="STRING" id="34027.SAMN05421829_105252"/>
<evidence type="ECO:0000313" key="2">
    <source>
        <dbReference type="EMBL" id="SIQ61467.1"/>
    </source>
</evidence>
<dbReference type="OrthoDB" id="9798676at2"/>
<gene>
    <name evidence="2" type="ORF">SAMN05421829_105252</name>
</gene>
<accession>A0A1N6U7F0</accession>
<evidence type="ECO:0000313" key="3">
    <source>
        <dbReference type="Proteomes" id="UP000186819"/>
    </source>
</evidence>
<dbReference type="AlphaFoldDB" id="A0A1N6U7F0"/>
<dbReference type="SUPFAM" id="SSF53901">
    <property type="entry name" value="Thiolase-like"/>
    <property type="match status" value="1"/>
</dbReference>
<dbReference type="GO" id="GO:0016746">
    <property type="term" value="F:acyltransferase activity"/>
    <property type="evidence" value="ECO:0007669"/>
    <property type="project" value="InterPro"/>
</dbReference>
<proteinExistence type="predicted"/>
<feature type="domain" description="Beta-ketoacyl synthase-like N-terminal" evidence="1">
    <location>
        <begin position="36"/>
        <end position="203"/>
    </location>
</feature>
<protein>
    <submittedName>
        <fullName evidence="2">Beta-ketoacyl synthase, N-terminal domain</fullName>
    </submittedName>
</protein>
<name>A0A1N6U7F0_9RHOO</name>
<dbReference type="InterPro" id="IPR016039">
    <property type="entry name" value="Thiolase-like"/>
</dbReference>
<reference evidence="3" key="1">
    <citation type="submission" date="2017-01" db="EMBL/GenBank/DDBJ databases">
        <authorList>
            <person name="Varghese N."/>
            <person name="Submissions S."/>
        </authorList>
    </citation>
    <scope>NUCLEOTIDE SEQUENCE [LARGE SCALE GENOMIC DNA]</scope>
    <source>
        <strain evidence="3">ATCC 51758</strain>
    </source>
</reference>
<dbReference type="Proteomes" id="UP000186819">
    <property type="component" value="Unassembled WGS sequence"/>
</dbReference>
<dbReference type="EMBL" id="FTMD01000005">
    <property type="protein sequence ID" value="SIQ61467.1"/>
    <property type="molecule type" value="Genomic_DNA"/>
</dbReference>